<organism evidence="2 3">
    <name type="scientific">Tetraparma gracilis</name>
    <dbReference type="NCBI Taxonomy" id="2962635"/>
    <lineage>
        <taxon>Eukaryota</taxon>
        <taxon>Sar</taxon>
        <taxon>Stramenopiles</taxon>
        <taxon>Ochrophyta</taxon>
        <taxon>Bolidophyceae</taxon>
        <taxon>Parmales</taxon>
        <taxon>Triparmaceae</taxon>
        <taxon>Tetraparma</taxon>
    </lineage>
</organism>
<dbReference type="Pfam" id="PF00144">
    <property type="entry name" value="Beta-lactamase"/>
    <property type="match status" value="1"/>
</dbReference>
<dbReference type="Proteomes" id="UP001165060">
    <property type="component" value="Unassembled WGS sequence"/>
</dbReference>
<dbReference type="InterPro" id="IPR052907">
    <property type="entry name" value="Beta-lactamase/esterase"/>
</dbReference>
<dbReference type="InterPro" id="IPR012338">
    <property type="entry name" value="Beta-lactam/transpept-like"/>
</dbReference>
<name>A0ABQ6MFN5_9STRA</name>
<gene>
    <name evidence="2" type="ORF">TeGR_g5612</name>
</gene>
<dbReference type="Gene3D" id="3.40.710.10">
    <property type="entry name" value="DD-peptidase/beta-lactamase superfamily"/>
    <property type="match status" value="1"/>
</dbReference>
<evidence type="ECO:0000313" key="2">
    <source>
        <dbReference type="EMBL" id="GMI25478.1"/>
    </source>
</evidence>
<dbReference type="SUPFAM" id="SSF56601">
    <property type="entry name" value="beta-lactamase/transpeptidase-like"/>
    <property type="match status" value="1"/>
</dbReference>
<comment type="caution">
    <text evidence="2">The sequence shown here is derived from an EMBL/GenBank/DDBJ whole genome shotgun (WGS) entry which is preliminary data.</text>
</comment>
<keyword evidence="3" id="KW-1185">Reference proteome</keyword>
<proteinExistence type="predicted"/>
<dbReference type="PANTHER" id="PTHR43319">
    <property type="entry name" value="BETA-LACTAMASE-RELATED"/>
    <property type="match status" value="1"/>
</dbReference>
<accession>A0ABQ6MFN5</accession>
<dbReference type="PANTHER" id="PTHR43319:SF3">
    <property type="entry name" value="BETA-LACTAMASE-RELATED DOMAIN-CONTAINING PROTEIN"/>
    <property type="match status" value="1"/>
</dbReference>
<dbReference type="InterPro" id="IPR001466">
    <property type="entry name" value="Beta-lactam-related"/>
</dbReference>
<sequence>GWCDDRFLWVKREFERSLEEGREIGAQVAAYANGELVVDLWAGSVDHFDTSSVPEACSQGAGGNTCPPLDPDKEYMNAMTGETVVPIFSSGKVGESLVMGLLSDRGLLDLGDRVATHWPQFAANGKESITVADLMRHQGGLAMPDEGFRVEDIQDPKKIDKQLARQHLHYTPESGRAPQLYHAVTRGMYANELVRRVDPMHRNLGTYFREEVAEKYDIDSFFLGISDAEWRRVPVGKSGDLAYLYWLKLLLQYLVPFHASARSFVVAGDAHDTLLEFEAATGYNVLKRLLTGDWRLVRAAVGSVKGTVVGMTGMEDFNNKDFLQLQMSSANGLANARSMAKLGNLMLKKAGDGGAFASEEGWRRANEPGERQPDYGVQMDVAYTACGWGVDRFSTAGLSGWSGWAGASGSVLQWNEALGLSFAYTTVLPYGRIGKPRGERLMKALVRAAGGWVK</sequence>
<reference evidence="2 3" key="1">
    <citation type="journal article" date="2023" name="Commun. Biol.">
        <title>Genome analysis of Parmales, the sister group of diatoms, reveals the evolutionary specialization of diatoms from phago-mixotrophs to photoautotrophs.</title>
        <authorList>
            <person name="Ban H."/>
            <person name="Sato S."/>
            <person name="Yoshikawa S."/>
            <person name="Yamada K."/>
            <person name="Nakamura Y."/>
            <person name="Ichinomiya M."/>
            <person name="Sato N."/>
            <person name="Blanc-Mathieu R."/>
            <person name="Endo H."/>
            <person name="Kuwata A."/>
            <person name="Ogata H."/>
        </authorList>
    </citation>
    <scope>NUCLEOTIDE SEQUENCE [LARGE SCALE GENOMIC DNA]</scope>
</reference>
<feature type="non-terminal residue" evidence="2">
    <location>
        <position position="1"/>
    </location>
</feature>
<evidence type="ECO:0000259" key="1">
    <source>
        <dbReference type="Pfam" id="PF00144"/>
    </source>
</evidence>
<dbReference type="EMBL" id="BRYB01000219">
    <property type="protein sequence ID" value="GMI25478.1"/>
    <property type="molecule type" value="Genomic_DNA"/>
</dbReference>
<evidence type="ECO:0000313" key="3">
    <source>
        <dbReference type="Proteomes" id="UP001165060"/>
    </source>
</evidence>
<protein>
    <recommendedName>
        <fullName evidence="1">Beta-lactamase-related domain-containing protein</fullName>
    </recommendedName>
</protein>
<feature type="domain" description="Beta-lactamase-related" evidence="1">
    <location>
        <begin position="12"/>
        <end position="428"/>
    </location>
</feature>